<feature type="region of interest" description="Disordered" evidence="15">
    <location>
        <begin position="126"/>
        <end position="149"/>
    </location>
</feature>
<dbReference type="PANTHER" id="PTHR12485">
    <property type="entry name" value="NADH-UBIQUINONE OXIDOREDUCTASE SUBUNIT B"/>
    <property type="match status" value="1"/>
</dbReference>
<evidence type="ECO:0000256" key="10">
    <source>
        <dbReference type="ARBA" id="ARBA00022990"/>
    </source>
</evidence>
<dbReference type="AlphaFoldDB" id="A0A8S4RB70"/>
<dbReference type="OrthoDB" id="7449810at2759"/>
<evidence type="ECO:0000256" key="6">
    <source>
        <dbReference type="ARBA" id="ARBA00022448"/>
    </source>
</evidence>
<evidence type="ECO:0000256" key="3">
    <source>
        <dbReference type="ARBA" id="ARBA00005482"/>
    </source>
</evidence>
<keyword evidence="11" id="KW-0496">Mitochondrion</keyword>
<evidence type="ECO:0000256" key="5">
    <source>
        <dbReference type="ARBA" id="ARBA00016383"/>
    </source>
</evidence>
<name>A0A8S4RB70_9NEOP</name>
<dbReference type="Proteomes" id="UP000838756">
    <property type="component" value="Unassembled WGS sequence"/>
</dbReference>
<sequence length="149" mass="16702">MAKKIEFRDVSKGLQKLRDFLLGRKHVLHGRFTPLLAPRSLPTPDIPRGPDYKYSDKYYYQRSVYNSIQPPVVAPVAEGPPILRDPTKKAPTGGVRADAITFNSAPTPGPTWWWDGHCYYECVPDPSSHPSPQAVADPYCPQPEQISTK</sequence>
<keyword evidence="10" id="KW-0007">Acetylation</keyword>
<evidence type="ECO:0000256" key="7">
    <source>
        <dbReference type="ARBA" id="ARBA00022660"/>
    </source>
</evidence>
<keyword evidence="9" id="KW-0249">Electron transport</keyword>
<keyword evidence="8" id="KW-0999">Mitochondrion inner membrane</keyword>
<evidence type="ECO:0000256" key="4">
    <source>
        <dbReference type="ARBA" id="ARBA00011533"/>
    </source>
</evidence>
<evidence type="ECO:0000256" key="1">
    <source>
        <dbReference type="ARBA" id="ARBA00003195"/>
    </source>
</evidence>
<dbReference type="InterPro" id="IPR009947">
    <property type="entry name" value="NDUA7"/>
</dbReference>
<keyword evidence="7" id="KW-0679">Respiratory chain</keyword>
<proteinExistence type="inferred from homology"/>
<comment type="similarity">
    <text evidence="3">Belongs to the complex I NDUFA7 subunit family.</text>
</comment>
<evidence type="ECO:0000313" key="17">
    <source>
        <dbReference type="Proteomes" id="UP000838756"/>
    </source>
</evidence>
<accession>A0A8S4RB70</accession>
<reference evidence="16" key="1">
    <citation type="submission" date="2022-03" db="EMBL/GenBank/DDBJ databases">
        <authorList>
            <person name="Lindestad O."/>
        </authorList>
    </citation>
    <scope>NUCLEOTIDE SEQUENCE</scope>
</reference>
<evidence type="ECO:0000256" key="14">
    <source>
        <dbReference type="ARBA" id="ARBA00033401"/>
    </source>
</evidence>
<organism evidence="16 17">
    <name type="scientific">Pararge aegeria aegeria</name>
    <dbReference type="NCBI Taxonomy" id="348720"/>
    <lineage>
        <taxon>Eukaryota</taxon>
        <taxon>Metazoa</taxon>
        <taxon>Ecdysozoa</taxon>
        <taxon>Arthropoda</taxon>
        <taxon>Hexapoda</taxon>
        <taxon>Insecta</taxon>
        <taxon>Pterygota</taxon>
        <taxon>Neoptera</taxon>
        <taxon>Endopterygota</taxon>
        <taxon>Lepidoptera</taxon>
        <taxon>Glossata</taxon>
        <taxon>Ditrysia</taxon>
        <taxon>Papilionoidea</taxon>
        <taxon>Nymphalidae</taxon>
        <taxon>Satyrinae</taxon>
        <taxon>Satyrini</taxon>
        <taxon>Parargina</taxon>
        <taxon>Pararge</taxon>
    </lineage>
</organism>
<comment type="caution">
    <text evidence="16">The sequence shown here is derived from an EMBL/GenBank/DDBJ whole genome shotgun (WGS) entry which is preliminary data.</text>
</comment>
<dbReference type="GO" id="GO:0006120">
    <property type="term" value="P:mitochondrial electron transport, NADH to ubiquinone"/>
    <property type="evidence" value="ECO:0007669"/>
    <property type="project" value="TreeGrafter"/>
</dbReference>
<evidence type="ECO:0000256" key="13">
    <source>
        <dbReference type="ARBA" id="ARBA00030360"/>
    </source>
</evidence>
<evidence type="ECO:0000256" key="9">
    <source>
        <dbReference type="ARBA" id="ARBA00022982"/>
    </source>
</evidence>
<keyword evidence="6" id="KW-0813">Transport</keyword>
<evidence type="ECO:0000313" key="16">
    <source>
        <dbReference type="EMBL" id="CAH2234328.1"/>
    </source>
</evidence>
<comment type="function">
    <text evidence="1">Accessory subunit of the mitochondrial membrane respiratory chain NADH dehydrogenase (Complex I), that is believed not to be involved in catalysis. Complex I functions in the transfer of electrons from NADH to the respiratory chain. The immediate electron acceptor for the enzyme is believed to be ubiquinone.</text>
</comment>
<dbReference type="PANTHER" id="PTHR12485:SF1">
    <property type="entry name" value="NADH DEHYDROGENASE [UBIQUINONE] 1 ALPHA SUBCOMPLEX SUBUNIT 7"/>
    <property type="match status" value="1"/>
</dbReference>
<evidence type="ECO:0000256" key="11">
    <source>
        <dbReference type="ARBA" id="ARBA00023128"/>
    </source>
</evidence>
<evidence type="ECO:0000256" key="12">
    <source>
        <dbReference type="ARBA" id="ARBA00023136"/>
    </source>
</evidence>
<protein>
    <recommendedName>
        <fullName evidence="5">NADH dehydrogenase [ubiquinone] 1 alpha subcomplex subunit 7</fullName>
    </recommendedName>
    <alternativeName>
        <fullName evidence="14">Complex I-B14.5a</fullName>
    </alternativeName>
    <alternativeName>
        <fullName evidence="13">NADH-ubiquinone oxidoreductase subunit B14.5a</fullName>
    </alternativeName>
</protein>
<evidence type="ECO:0000256" key="2">
    <source>
        <dbReference type="ARBA" id="ARBA00004443"/>
    </source>
</evidence>
<gene>
    <name evidence="16" type="primary">jg7467</name>
    <name evidence="16" type="ORF">PAEG_LOCUS12170</name>
</gene>
<evidence type="ECO:0000256" key="15">
    <source>
        <dbReference type="SAM" id="MobiDB-lite"/>
    </source>
</evidence>
<comment type="subcellular location">
    <subcellularLocation>
        <location evidence="2">Mitochondrion inner membrane</location>
        <topology evidence="2">Peripheral membrane protein</topology>
        <orientation evidence="2">Matrix side</orientation>
    </subcellularLocation>
</comment>
<dbReference type="EMBL" id="CAKXAJ010025047">
    <property type="protein sequence ID" value="CAH2234328.1"/>
    <property type="molecule type" value="Genomic_DNA"/>
</dbReference>
<dbReference type="GO" id="GO:0005743">
    <property type="term" value="C:mitochondrial inner membrane"/>
    <property type="evidence" value="ECO:0007669"/>
    <property type="project" value="UniProtKB-SubCell"/>
</dbReference>
<evidence type="ECO:0000256" key="8">
    <source>
        <dbReference type="ARBA" id="ARBA00022792"/>
    </source>
</evidence>
<feature type="region of interest" description="Disordered" evidence="15">
    <location>
        <begin position="76"/>
        <end position="102"/>
    </location>
</feature>
<dbReference type="Pfam" id="PF07347">
    <property type="entry name" value="CI-B14_5a"/>
    <property type="match status" value="1"/>
</dbReference>
<keyword evidence="17" id="KW-1185">Reference proteome</keyword>
<comment type="subunit">
    <text evidence="4">Complex I is composed of 45 different subunits.</text>
</comment>
<keyword evidence="12" id="KW-0472">Membrane</keyword>